<dbReference type="PROSITE" id="PS51704">
    <property type="entry name" value="GP_PDE"/>
    <property type="match status" value="1"/>
</dbReference>
<dbReference type="PANTHER" id="PTHR46211:SF14">
    <property type="entry name" value="GLYCEROPHOSPHODIESTER PHOSPHODIESTERASE"/>
    <property type="match status" value="1"/>
</dbReference>
<dbReference type="Gene3D" id="3.20.20.190">
    <property type="entry name" value="Phosphatidylinositol (PI) phosphodiesterase"/>
    <property type="match status" value="1"/>
</dbReference>
<gene>
    <name evidence="2" type="ORF">SAMN05421752_103209</name>
</gene>
<reference evidence="3" key="1">
    <citation type="submission" date="2017-01" db="EMBL/GenBank/DDBJ databases">
        <authorList>
            <person name="Varghese N."/>
            <person name="Submissions S."/>
        </authorList>
    </citation>
    <scope>NUCLEOTIDE SEQUENCE [LARGE SCALE GENOMIC DNA]</scope>
    <source>
        <strain evidence="3">type strain: HArc-</strain>
    </source>
</reference>
<dbReference type="Proteomes" id="UP000185936">
    <property type="component" value="Unassembled WGS sequence"/>
</dbReference>
<dbReference type="AlphaFoldDB" id="A0A1N7E4Y1"/>
<dbReference type="CDD" id="cd08556">
    <property type="entry name" value="GDPD"/>
    <property type="match status" value="1"/>
</dbReference>
<dbReference type="SUPFAM" id="SSF51695">
    <property type="entry name" value="PLC-like phosphodiesterases"/>
    <property type="match status" value="1"/>
</dbReference>
<dbReference type="Pfam" id="PF03009">
    <property type="entry name" value="GDPD"/>
    <property type="match status" value="1"/>
</dbReference>
<proteinExistence type="predicted"/>
<dbReference type="InterPro" id="IPR017946">
    <property type="entry name" value="PLC-like_Pdiesterase_TIM-brl"/>
</dbReference>
<dbReference type="GO" id="GO:0006629">
    <property type="term" value="P:lipid metabolic process"/>
    <property type="evidence" value="ECO:0007669"/>
    <property type="project" value="InterPro"/>
</dbReference>
<dbReference type="STRING" id="308853.SAMN05421752_103209"/>
<dbReference type="InterPro" id="IPR030395">
    <property type="entry name" value="GP_PDE_dom"/>
</dbReference>
<evidence type="ECO:0000313" key="3">
    <source>
        <dbReference type="Proteomes" id="UP000185936"/>
    </source>
</evidence>
<evidence type="ECO:0000259" key="1">
    <source>
        <dbReference type="PROSITE" id="PS51704"/>
    </source>
</evidence>
<feature type="domain" description="GP-PDE" evidence="1">
    <location>
        <begin position="1"/>
        <end position="220"/>
    </location>
</feature>
<dbReference type="RefSeq" id="WP_076608323.1">
    <property type="nucleotide sequence ID" value="NZ_FTNR01000003.1"/>
</dbReference>
<name>A0A1N7E4Y1_9EURY</name>
<keyword evidence="3" id="KW-1185">Reference proteome</keyword>
<evidence type="ECO:0000313" key="2">
    <source>
        <dbReference type="EMBL" id="SIR83111.1"/>
    </source>
</evidence>
<dbReference type="OrthoDB" id="19020at2157"/>
<dbReference type="EMBL" id="FTNR01000003">
    <property type="protein sequence ID" value="SIR83111.1"/>
    <property type="molecule type" value="Genomic_DNA"/>
</dbReference>
<accession>A0A1N7E4Y1</accession>
<protein>
    <submittedName>
        <fullName evidence="2">Glycerophosphoryl diester phosphodiesterase</fullName>
    </submittedName>
</protein>
<dbReference type="GO" id="GO:0008081">
    <property type="term" value="F:phosphoric diester hydrolase activity"/>
    <property type="evidence" value="ECO:0007669"/>
    <property type="project" value="InterPro"/>
</dbReference>
<dbReference type="PANTHER" id="PTHR46211">
    <property type="entry name" value="GLYCEROPHOSPHORYL DIESTER PHOSPHODIESTERASE"/>
    <property type="match status" value="1"/>
</dbReference>
<organism evidence="2 3">
    <name type="scientific">Natronorubrum thiooxidans</name>
    <dbReference type="NCBI Taxonomy" id="308853"/>
    <lineage>
        <taxon>Archaea</taxon>
        <taxon>Methanobacteriati</taxon>
        <taxon>Methanobacteriota</taxon>
        <taxon>Stenosarchaea group</taxon>
        <taxon>Halobacteria</taxon>
        <taxon>Halobacteriales</taxon>
        <taxon>Natrialbaceae</taxon>
        <taxon>Natronorubrum</taxon>
    </lineage>
</organism>
<sequence>MRLIAHRGFAATAPENTIAAVQSAAEYADAVEFDVRRCGSGELVVIHDETIDRVTGGTGAVADTSLEALQTYTVLDSEQRVPTLEAVLEALPPTVEVNLELKASEIAADVLKAIADVENRVVTTSFLLSELRTIRELDPGQPSGLLVNRHLETPVTTAIELDCDVIGANYWRCLSTWLVSRAKAVDLEIHAWSLERRLTAKLLEWRGVDCVSADRPLRVT</sequence>